<feature type="region of interest" description="Disordered" evidence="1">
    <location>
        <begin position="592"/>
        <end position="614"/>
    </location>
</feature>
<dbReference type="InterPro" id="IPR009003">
    <property type="entry name" value="Peptidase_S1_PA"/>
</dbReference>
<dbReference type="AlphaFoldDB" id="A0A9P6FS34"/>
<proteinExistence type="predicted"/>
<reference evidence="2" key="1">
    <citation type="journal article" date="2020" name="Fungal Divers.">
        <title>Resolving the Mortierellaceae phylogeny through synthesis of multi-gene phylogenetics and phylogenomics.</title>
        <authorList>
            <person name="Vandepol N."/>
            <person name="Liber J."/>
            <person name="Desiro A."/>
            <person name="Na H."/>
            <person name="Kennedy M."/>
            <person name="Barry K."/>
            <person name="Grigoriev I.V."/>
            <person name="Miller A.N."/>
            <person name="O'Donnell K."/>
            <person name="Stajich J.E."/>
            <person name="Bonito G."/>
        </authorList>
    </citation>
    <scope>NUCLEOTIDE SEQUENCE</scope>
    <source>
        <strain evidence="2">KOD1015</strain>
    </source>
</reference>
<dbReference type="Proteomes" id="UP000780801">
    <property type="component" value="Unassembled WGS sequence"/>
</dbReference>
<comment type="caution">
    <text evidence="2">The sequence shown here is derived from an EMBL/GenBank/DDBJ whole genome shotgun (WGS) entry which is preliminary data.</text>
</comment>
<dbReference type="OrthoDB" id="2333706at2759"/>
<evidence type="ECO:0000313" key="2">
    <source>
        <dbReference type="EMBL" id="KAF9580642.1"/>
    </source>
</evidence>
<evidence type="ECO:0000313" key="3">
    <source>
        <dbReference type="Proteomes" id="UP000780801"/>
    </source>
</evidence>
<dbReference type="Gene3D" id="2.40.10.10">
    <property type="entry name" value="Trypsin-like serine proteases"/>
    <property type="match status" value="4"/>
</dbReference>
<protein>
    <recommendedName>
        <fullName evidence="4">Trypsin-like peptidase domain-containing protein</fullName>
    </recommendedName>
</protein>
<name>A0A9P6FS34_9FUNG</name>
<dbReference type="PANTHER" id="PTHR36234">
    <property type="entry name" value="LYSYL ENDOPEPTIDASE"/>
    <property type="match status" value="1"/>
</dbReference>
<feature type="compositionally biased region" description="Basic and acidic residues" evidence="1">
    <location>
        <begin position="438"/>
        <end position="449"/>
    </location>
</feature>
<organism evidence="2 3">
    <name type="scientific">Lunasporangiospora selenospora</name>
    <dbReference type="NCBI Taxonomy" id="979761"/>
    <lineage>
        <taxon>Eukaryota</taxon>
        <taxon>Fungi</taxon>
        <taxon>Fungi incertae sedis</taxon>
        <taxon>Mucoromycota</taxon>
        <taxon>Mortierellomycotina</taxon>
        <taxon>Mortierellomycetes</taxon>
        <taxon>Mortierellales</taxon>
        <taxon>Mortierellaceae</taxon>
        <taxon>Lunasporangiospora</taxon>
    </lineage>
</organism>
<keyword evidence="3" id="KW-1185">Reference proteome</keyword>
<dbReference type="SUPFAM" id="SSF50494">
    <property type="entry name" value="Trypsin-like serine proteases"/>
    <property type="match status" value="2"/>
</dbReference>
<dbReference type="EMBL" id="JAABOA010001935">
    <property type="protein sequence ID" value="KAF9580642.1"/>
    <property type="molecule type" value="Genomic_DNA"/>
</dbReference>
<gene>
    <name evidence="2" type="ORF">BGW38_002627</name>
</gene>
<feature type="compositionally biased region" description="Acidic residues" evidence="1">
    <location>
        <begin position="407"/>
        <end position="417"/>
    </location>
</feature>
<sequence>MVSLQETRPPVLTLPLMDNNFLQELELNEQRLAGEDSRGAYQFGKAVSIDAVFGQNKDLAEEVRASTLSSGRWISLKDLNRLRKNKDKAPQFSVESQTSQAYEDDDEETMVWQLEVHSKSALSLNLIFSDFHLPAGTEFYVSGRNHILGAFTAEINNKPDGSFATAPVAGDRLLLEFFTPARLVRSETLPRIQLSHIIHGYRPMLHASSSWSTSMGIRQGDGSILSQTEYEARIESNGFSDQSSRDVNDIFGSNDPIFRAMSGKCNIDVACHIEEYLDPSRSVGVLLTDYNQKYCTGALINNARNDGRQLFLTANHCSGYSDTSSHMVMFNHQKLRCRSNEVVNEQDTAHGLVKVASFAQSDFTLYEISEPIPDSYDLFLAGWSASSMAPGTRTRGPAPEPPVDSPNDGDDDDDESDSETRMMMRKTDTTSPWRSTRSARDRFRQETRHLARTSSPVDRSSIVPVVGIHHPSGDAKKISFFFNGSLPAACWAECDRKNNYHWKIPRWDEGTTEPGSSGSPLFDADKRIVGQLHGGSASCWNPEGYDAYGALHASYKAAPEKKNRLSTYLDPDQTGIEFMDGNSLEAIRKESRQLRTHRQPKHGVSSEEGLGGYEKPLLGEMEGKHRGYHPRGHSRHENDYMRAWDRIWRHWRRGGDVSIMDVPRSLVQEDM</sequence>
<feature type="compositionally biased region" description="Basic and acidic residues" evidence="1">
    <location>
        <begin position="418"/>
        <end position="428"/>
    </location>
</feature>
<dbReference type="PANTHER" id="PTHR36234:SF5">
    <property type="entry name" value="LYSYL ENDOPEPTIDASE"/>
    <property type="match status" value="1"/>
</dbReference>
<accession>A0A9P6FS34</accession>
<evidence type="ECO:0008006" key="4">
    <source>
        <dbReference type="Google" id="ProtNLM"/>
    </source>
</evidence>
<feature type="region of interest" description="Disordered" evidence="1">
    <location>
        <begin position="389"/>
        <end position="455"/>
    </location>
</feature>
<dbReference type="InterPro" id="IPR043504">
    <property type="entry name" value="Peptidase_S1_PA_chymotrypsin"/>
</dbReference>
<evidence type="ECO:0000256" key="1">
    <source>
        <dbReference type="SAM" id="MobiDB-lite"/>
    </source>
</evidence>